<dbReference type="Gene3D" id="2.40.50.140">
    <property type="entry name" value="Nucleic acid-binding proteins"/>
    <property type="match status" value="1"/>
</dbReference>
<reference evidence="2" key="1">
    <citation type="submission" date="2020-11" db="EMBL/GenBank/DDBJ databases">
        <authorList>
            <person name="Whiteford S."/>
        </authorList>
    </citation>
    <scope>NUCLEOTIDE SEQUENCE</scope>
</reference>
<dbReference type="GO" id="GO:0032040">
    <property type="term" value="C:small-subunit processome"/>
    <property type="evidence" value="ECO:0007669"/>
    <property type="project" value="TreeGrafter"/>
</dbReference>
<dbReference type="GO" id="GO:0006364">
    <property type="term" value="P:rRNA processing"/>
    <property type="evidence" value="ECO:0007669"/>
    <property type="project" value="InterPro"/>
</dbReference>
<gene>
    <name evidence="2" type="ORF">PLXY2_LOCUS9181</name>
</gene>
<name>A0A8S4FI20_PLUXY</name>
<comment type="caution">
    <text evidence="2">The sequence shown here is derived from an EMBL/GenBank/DDBJ whole genome shotgun (WGS) entry which is preliminary data.</text>
</comment>
<dbReference type="EMBL" id="CAJHNJ030000035">
    <property type="protein sequence ID" value="CAG9128109.1"/>
    <property type="molecule type" value="Genomic_DNA"/>
</dbReference>
<evidence type="ECO:0000259" key="1">
    <source>
        <dbReference type="PROSITE" id="PS50126"/>
    </source>
</evidence>
<dbReference type="InterPro" id="IPR057302">
    <property type="entry name" value="Rrp5_S1"/>
</dbReference>
<evidence type="ECO:0000313" key="2">
    <source>
        <dbReference type="EMBL" id="CAG9128109.1"/>
    </source>
</evidence>
<evidence type="ECO:0000313" key="3">
    <source>
        <dbReference type="Proteomes" id="UP000653454"/>
    </source>
</evidence>
<accession>A0A8S4FI20</accession>
<dbReference type="PROSITE" id="PS50126">
    <property type="entry name" value="S1"/>
    <property type="match status" value="1"/>
</dbReference>
<dbReference type="Pfam" id="PF23459">
    <property type="entry name" value="S1_RRP5"/>
    <property type="match status" value="1"/>
</dbReference>
<protein>
    <submittedName>
        <fullName evidence="2">(diamondback moth) hypothetical protein</fullName>
    </submittedName>
</protein>
<dbReference type="InterPro" id="IPR003029">
    <property type="entry name" value="S1_domain"/>
</dbReference>
<feature type="domain" description="S1 motif" evidence="1">
    <location>
        <begin position="77"/>
        <end position="158"/>
    </location>
</feature>
<dbReference type="InterPro" id="IPR012340">
    <property type="entry name" value="NA-bd_OB-fold"/>
</dbReference>
<dbReference type="Proteomes" id="UP000653454">
    <property type="component" value="Unassembled WGS sequence"/>
</dbReference>
<dbReference type="AlphaFoldDB" id="A0A8S4FI20"/>
<dbReference type="GO" id="GO:0003723">
    <property type="term" value="F:RNA binding"/>
    <property type="evidence" value="ECO:0007669"/>
    <property type="project" value="TreeGrafter"/>
</dbReference>
<dbReference type="PANTHER" id="PTHR23270:SF10">
    <property type="entry name" value="PROTEIN RRP5 HOMOLOG"/>
    <property type="match status" value="1"/>
</dbReference>
<dbReference type="SUPFAM" id="SSF50249">
    <property type="entry name" value="Nucleic acid-binding proteins"/>
    <property type="match status" value="1"/>
</dbReference>
<sequence length="190" mass="21493">MADTEEYFPRGGKKPVFKEFKQTSNFLGTLERTEKKKKKLKKKSEGDDGYLSDEISEFDVSTKNCAVGLSYQIVKEGLQILGRVSQVLETRLQVSLPCRMQGTVMACHISDAYNKLLEAYVGDQVDSIKELRHMFRPGQYVAVRVLEVDRANLMLSLMPQHVNQGKVHTEIEKGLSVNCLNKQTCSPTFI</sequence>
<dbReference type="InterPro" id="IPR045209">
    <property type="entry name" value="Rrp5"/>
</dbReference>
<dbReference type="SMART" id="SM00316">
    <property type="entry name" value="S1"/>
    <property type="match status" value="1"/>
</dbReference>
<keyword evidence="3" id="KW-1185">Reference proteome</keyword>
<dbReference type="PANTHER" id="PTHR23270">
    <property type="entry name" value="PROGRAMMED CELL DEATH PROTEIN 11 PRE-RRNA PROCESSING PROTEIN RRP5"/>
    <property type="match status" value="1"/>
</dbReference>
<organism evidence="2 3">
    <name type="scientific">Plutella xylostella</name>
    <name type="common">Diamondback moth</name>
    <name type="synonym">Plutella maculipennis</name>
    <dbReference type="NCBI Taxonomy" id="51655"/>
    <lineage>
        <taxon>Eukaryota</taxon>
        <taxon>Metazoa</taxon>
        <taxon>Ecdysozoa</taxon>
        <taxon>Arthropoda</taxon>
        <taxon>Hexapoda</taxon>
        <taxon>Insecta</taxon>
        <taxon>Pterygota</taxon>
        <taxon>Neoptera</taxon>
        <taxon>Endopterygota</taxon>
        <taxon>Lepidoptera</taxon>
        <taxon>Glossata</taxon>
        <taxon>Ditrysia</taxon>
        <taxon>Yponomeutoidea</taxon>
        <taxon>Plutellidae</taxon>
        <taxon>Plutella</taxon>
    </lineage>
</organism>
<proteinExistence type="predicted"/>